<gene>
    <name evidence="2" type="ORF">ELB75_10860</name>
</gene>
<evidence type="ECO:0000313" key="3">
    <source>
        <dbReference type="Proteomes" id="UP000282435"/>
    </source>
</evidence>
<dbReference type="Proteomes" id="UP000282435">
    <property type="component" value="Chromosome"/>
</dbReference>
<evidence type="ECO:0000256" key="1">
    <source>
        <dbReference type="SAM" id="Phobius"/>
    </source>
</evidence>
<proteinExistence type="predicted"/>
<keyword evidence="1" id="KW-0812">Transmembrane</keyword>
<accession>A0A3S9SLP4</accession>
<evidence type="ECO:0000313" key="2">
    <source>
        <dbReference type="EMBL" id="AZR60461.1"/>
    </source>
</evidence>
<dbReference type="RefSeq" id="WP_126983913.1">
    <property type="nucleotide sequence ID" value="NZ_CP034670.1"/>
</dbReference>
<dbReference type="EMBL" id="CP034670">
    <property type="protein sequence ID" value="AZR60461.1"/>
    <property type="molecule type" value="Genomic_DNA"/>
</dbReference>
<protein>
    <submittedName>
        <fullName evidence="2">Uncharacterized protein</fullName>
    </submittedName>
</protein>
<reference evidence="2 3" key="1">
    <citation type="submission" date="2018-12" db="EMBL/GenBank/DDBJ databases">
        <title>Genome sequencing of Eikenella corrodens KCOM 3110 (= JS217).</title>
        <authorList>
            <person name="Koo J.-K."/>
            <person name="Park S.-N."/>
            <person name="Lim Y.K."/>
        </authorList>
    </citation>
    <scope>NUCLEOTIDE SEQUENCE [LARGE SCALE GENOMIC DNA]</scope>
    <source>
        <strain evidence="2 3">KCOM 3110</strain>
    </source>
</reference>
<dbReference type="AlphaFoldDB" id="A0A3S9SLP4"/>
<keyword evidence="1" id="KW-0472">Membrane</keyword>
<feature type="transmembrane region" description="Helical" evidence="1">
    <location>
        <begin position="16"/>
        <end position="34"/>
    </location>
</feature>
<organism evidence="2 3">
    <name type="scientific">Eikenella corrodens</name>
    <dbReference type="NCBI Taxonomy" id="539"/>
    <lineage>
        <taxon>Bacteria</taxon>
        <taxon>Pseudomonadati</taxon>
        <taxon>Pseudomonadota</taxon>
        <taxon>Betaproteobacteria</taxon>
        <taxon>Neisseriales</taxon>
        <taxon>Neisseriaceae</taxon>
        <taxon>Eikenella</taxon>
    </lineage>
</organism>
<keyword evidence="1" id="KW-1133">Transmembrane helix</keyword>
<sequence>MVPNFQVAFILRSQAWVGWTIALICPVAKSALLLPGSRTVGEKTAFAASRPIDLKDYSEAQPPLP</sequence>
<name>A0A3S9SLP4_EIKCO</name>